<evidence type="ECO:0000313" key="2">
    <source>
        <dbReference type="EMBL" id="TDP52302.1"/>
    </source>
</evidence>
<dbReference type="InterPro" id="IPR007197">
    <property type="entry name" value="rSAM"/>
</dbReference>
<proteinExistence type="predicted"/>
<dbReference type="GO" id="GO:0051536">
    <property type="term" value="F:iron-sulfur cluster binding"/>
    <property type="evidence" value="ECO:0007669"/>
    <property type="project" value="InterPro"/>
</dbReference>
<dbReference type="Gene3D" id="3.80.30.20">
    <property type="entry name" value="tm_1862 like domain"/>
    <property type="match status" value="1"/>
</dbReference>
<reference evidence="2 3" key="1">
    <citation type="submission" date="2019-03" db="EMBL/GenBank/DDBJ databases">
        <title>Genomic Encyclopedia of Type Strains, Phase IV (KMG-IV): sequencing the most valuable type-strain genomes for metagenomic binning, comparative biology and taxonomic classification.</title>
        <authorList>
            <person name="Goeker M."/>
        </authorList>
    </citation>
    <scope>NUCLEOTIDE SEQUENCE [LARGE SCALE GENOMIC DNA]</scope>
    <source>
        <strain evidence="2 3">DSM 28287</strain>
    </source>
</reference>
<organism evidence="2 3">
    <name type="scientific">Aminicella lysinilytica</name>
    <dbReference type="NCBI Taxonomy" id="433323"/>
    <lineage>
        <taxon>Bacteria</taxon>
        <taxon>Bacillati</taxon>
        <taxon>Bacillota</taxon>
        <taxon>Clostridia</taxon>
        <taxon>Peptostreptococcales</taxon>
        <taxon>Anaerovoracaceae</taxon>
        <taxon>Aminicella</taxon>
    </lineage>
</organism>
<comment type="caution">
    <text evidence="2">The sequence shown here is derived from an EMBL/GenBank/DDBJ whole genome shotgun (WGS) entry which is preliminary data.</text>
</comment>
<dbReference type="CDD" id="cd00077">
    <property type="entry name" value="HDc"/>
    <property type="match status" value="1"/>
</dbReference>
<dbReference type="SUPFAM" id="SSF102114">
    <property type="entry name" value="Radical SAM enzymes"/>
    <property type="match status" value="1"/>
</dbReference>
<dbReference type="OrthoDB" id="9806827at2"/>
<dbReference type="EMBL" id="SNXO01000027">
    <property type="protein sequence ID" value="TDP52302.1"/>
    <property type="molecule type" value="Genomic_DNA"/>
</dbReference>
<dbReference type="AlphaFoldDB" id="A0A4R6PZ14"/>
<dbReference type="PANTHER" id="PTHR42731">
    <property type="entry name" value="SLL1084 PROTEIN"/>
    <property type="match status" value="1"/>
</dbReference>
<dbReference type="SFLD" id="SFLDS00029">
    <property type="entry name" value="Radical_SAM"/>
    <property type="match status" value="1"/>
</dbReference>
<protein>
    <submittedName>
        <fullName evidence="2">Radical SAM family uncharacterized protein</fullName>
    </submittedName>
</protein>
<dbReference type="PROSITE" id="PS51918">
    <property type="entry name" value="RADICAL_SAM"/>
    <property type="match status" value="1"/>
</dbReference>
<dbReference type="PANTHER" id="PTHR42731:SF1">
    <property type="entry name" value="RADICAL SAM DOMAIN PROTEIN"/>
    <property type="match status" value="1"/>
</dbReference>
<dbReference type="InterPro" id="IPR006674">
    <property type="entry name" value="HD_domain"/>
</dbReference>
<dbReference type="Pfam" id="PF04055">
    <property type="entry name" value="Radical_SAM"/>
    <property type="match status" value="1"/>
</dbReference>
<evidence type="ECO:0000259" key="1">
    <source>
        <dbReference type="PROSITE" id="PS51918"/>
    </source>
</evidence>
<dbReference type="SMART" id="SM00729">
    <property type="entry name" value="Elp3"/>
    <property type="match status" value="1"/>
</dbReference>
<dbReference type="SUPFAM" id="SSF109604">
    <property type="entry name" value="HD-domain/PDEase-like"/>
    <property type="match status" value="1"/>
</dbReference>
<name>A0A4R6PZ14_9FIRM</name>
<dbReference type="Gene3D" id="3.40.50.280">
    <property type="entry name" value="Cobalamin-binding domain"/>
    <property type="match status" value="1"/>
</dbReference>
<sequence>MSANKRLTEKECYEMFRAYNTPDHVIAHCRAVSDTAVAIGRQLNDHGFDLDLDLIKMAGLIHDVARTNEHHEIIAADMLEKAGFTEEAAIVRVHMRYDFNSLDKINETDIMCLGDRVVKEDRYVGIDERVDYLIHKKGENPQRTESLLTKKQETKAFISHIEERIGMSIDSIFAPSLDQLLKQVEKPGRYIGNEINISVKETEKFDVRFAFAFPDLYEIGMSYVGLQILYNIVNKKGNLYCERVFAPAADMEALMRDYSYPLFTLETKTPVKNMDVLGFTLQYEMSFTNILNMLELAGIPLLSKDRDDSWPLIIAGGPCAFNPEPLADFIDIFIVGDGEQALPELLETVADAKKSGKSKTELFKIISDRDGIYIPSFYDVYYNEDGTIQQYKKNWDGAPDRIRKSIIEDIEYAEFPISTIVPLIDTVHDRAVVETFRGCTRGCRFCQAGMIYRPVRERKSDSILKITEEQLKNSGHDELSILSLSTSDYSDFEDLTLKLTKFCKDKDVSLSLPSLRLDSFSFKVLEEIQKYKKSGLTFAPEAGTQRLRDIINKGITDKDIYDAVEQAIELGWRHVKLYFMIGLPGETYEDLDGIAEIARNIIGLHKKSGKGGRFNVTISISNFVPKAHTPFQWEPQDSTEEFRKKHEYLTERLKIKNVTYNYHDDEVSTCEAVIARGDRRCSDMLIKAHEAGCKFDGWSEYFNREAWKNVLEEGNGVFYSQRKRSYDEVLPWDIIDSGVTKSFLKSENDKAGLGDVTADCRQGCVGCGINSRVRCAQGGSDV</sequence>
<dbReference type="InterPro" id="IPR045784">
    <property type="entry name" value="Radical_SAM_N2"/>
</dbReference>
<dbReference type="Proteomes" id="UP000295500">
    <property type="component" value="Unassembled WGS sequence"/>
</dbReference>
<dbReference type="CDD" id="cd01335">
    <property type="entry name" value="Radical_SAM"/>
    <property type="match status" value="1"/>
</dbReference>
<gene>
    <name evidence="2" type="ORF">EV211_12718</name>
</gene>
<dbReference type="GO" id="GO:0003824">
    <property type="term" value="F:catalytic activity"/>
    <property type="evidence" value="ECO:0007669"/>
    <property type="project" value="InterPro"/>
</dbReference>
<dbReference type="Gene3D" id="1.10.3210.10">
    <property type="entry name" value="Hypothetical protein af1432"/>
    <property type="match status" value="1"/>
</dbReference>
<dbReference type="Pfam" id="PF01966">
    <property type="entry name" value="HD"/>
    <property type="match status" value="1"/>
</dbReference>
<keyword evidence="3" id="KW-1185">Reference proteome</keyword>
<dbReference type="InterPro" id="IPR023862">
    <property type="entry name" value="CHP03960_rSAM"/>
</dbReference>
<dbReference type="NCBIfam" id="TIGR03960">
    <property type="entry name" value="rSAM_fuse_unch"/>
    <property type="match status" value="1"/>
</dbReference>
<dbReference type="InterPro" id="IPR003607">
    <property type="entry name" value="HD/PDEase_dom"/>
</dbReference>
<dbReference type="Pfam" id="PF19864">
    <property type="entry name" value="Radical_SAM_N2"/>
    <property type="match status" value="1"/>
</dbReference>
<evidence type="ECO:0000313" key="3">
    <source>
        <dbReference type="Proteomes" id="UP000295500"/>
    </source>
</evidence>
<dbReference type="SFLD" id="SFLDG01082">
    <property type="entry name" value="B12-binding_domain_containing"/>
    <property type="match status" value="1"/>
</dbReference>
<feature type="domain" description="Radical SAM core" evidence="1">
    <location>
        <begin position="425"/>
        <end position="665"/>
    </location>
</feature>
<dbReference type="InterPro" id="IPR006638">
    <property type="entry name" value="Elp3/MiaA/NifB-like_rSAM"/>
</dbReference>
<accession>A0A4R6PZ14</accession>
<dbReference type="RefSeq" id="WP_133528840.1">
    <property type="nucleotide sequence ID" value="NZ_SNXO01000027.1"/>
</dbReference>
<dbReference type="InterPro" id="IPR023404">
    <property type="entry name" value="rSAM_horseshoe"/>
</dbReference>
<dbReference type="InterPro" id="IPR058240">
    <property type="entry name" value="rSAM_sf"/>
</dbReference>